<sequence length="283" mass="30568">MSLVGLKEVLRDSIEGRYAVGAFDATDHLFAESILLAAEETRTPVILMVGDFPAPVDYDNFYPYLVDRISRTHVPVCLHFDHGASFEACALAIRRGCTSIMIDGSALSFEENVALTKKVVEMAHACNVEVEGEIGSVGRNESLEGENAVSLYTEPEDAAEFVALTGVDALAVSIGTVHGVYKKAPKMDFERLARIRSLIDIPLVMHGGSGLSVEDFHAAVSNGMNKINAFTNLSIAVADRIAETAKALPPKTITGPLYEAAIETGKQQVMEHIKLFGTKTIDR</sequence>
<comment type="caution">
    <text evidence="4">The sequence shown here is derived from an EMBL/GenBank/DDBJ whole genome shotgun (WGS) entry which is preliminary data.</text>
</comment>
<comment type="cofactor">
    <cofactor evidence="3">
        <name>Zn(2+)</name>
        <dbReference type="ChEBI" id="CHEBI:29105"/>
    </cofactor>
    <text evidence="3">Binds 2 Zn(2+) ions per subunit. One is catalytic and the other provides a structural contribution.</text>
</comment>
<keyword evidence="3" id="KW-0862">Zinc</keyword>
<feature type="binding site" evidence="2">
    <location>
        <position position="179"/>
    </location>
    <ligand>
        <name>dihydroxyacetone phosphate</name>
        <dbReference type="ChEBI" id="CHEBI:57642"/>
    </ligand>
</feature>
<gene>
    <name evidence="4" type="ORF">HMPREF9470_04675</name>
</gene>
<dbReference type="OrthoDB" id="9803995at2"/>
<feature type="binding site" evidence="3">
    <location>
        <position position="103"/>
    </location>
    <ligand>
        <name>Zn(2+)</name>
        <dbReference type="ChEBI" id="CHEBI:29105"/>
        <label>2</label>
    </ligand>
</feature>
<organism evidence="4 5">
    <name type="scientific">[Clostridium] citroniae WAL-19142</name>
    <dbReference type="NCBI Taxonomy" id="742734"/>
    <lineage>
        <taxon>Bacteria</taxon>
        <taxon>Bacillati</taxon>
        <taxon>Bacillota</taxon>
        <taxon>Clostridia</taxon>
        <taxon>Lachnospirales</taxon>
        <taxon>Lachnospiraceae</taxon>
        <taxon>Enterocloster</taxon>
    </lineage>
</organism>
<dbReference type="NCBIfam" id="TIGR00167">
    <property type="entry name" value="cbbA"/>
    <property type="match status" value="1"/>
</dbReference>
<evidence type="ECO:0000256" key="2">
    <source>
        <dbReference type="PIRSR" id="PIRSR001359-2"/>
    </source>
</evidence>
<feature type="binding site" evidence="3">
    <location>
        <position position="206"/>
    </location>
    <ligand>
        <name>Zn(2+)</name>
        <dbReference type="ChEBI" id="CHEBI:29105"/>
        <label>1</label>
        <note>catalytic</note>
    </ligand>
</feature>
<protein>
    <recommendedName>
        <fullName evidence="6">Fructose-bisphosphate aldolase</fullName>
    </recommendedName>
</protein>
<evidence type="ECO:0000313" key="5">
    <source>
        <dbReference type="Proteomes" id="UP000037392"/>
    </source>
</evidence>
<proteinExistence type="predicted"/>
<dbReference type="EMBL" id="ADLK01000036">
    <property type="protein sequence ID" value="KMW14645.1"/>
    <property type="molecule type" value="Genomic_DNA"/>
</dbReference>
<name>A0A0J9EGF7_9FIRM</name>
<feature type="active site" description="Proton donor" evidence="1">
    <location>
        <position position="81"/>
    </location>
</feature>
<dbReference type="CDD" id="cd00947">
    <property type="entry name" value="TBP_aldolase_IIB"/>
    <property type="match status" value="1"/>
</dbReference>
<dbReference type="PATRIC" id="fig|742734.4.peg.5009"/>
<dbReference type="GeneID" id="93164381"/>
<feature type="binding site" evidence="3">
    <location>
        <position position="133"/>
    </location>
    <ligand>
        <name>Zn(2+)</name>
        <dbReference type="ChEBI" id="CHEBI:29105"/>
        <label>2</label>
    </ligand>
</feature>
<dbReference type="PANTHER" id="PTHR30304">
    <property type="entry name" value="D-TAGATOSE-1,6-BISPHOSPHATE ALDOLASE"/>
    <property type="match status" value="1"/>
</dbReference>
<dbReference type="AlphaFoldDB" id="A0A0J9EGF7"/>
<dbReference type="GO" id="GO:0005975">
    <property type="term" value="P:carbohydrate metabolic process"/>
    <property type="evidence" value="ECO:0007669"/>
    <property type="project" value="InterPro"/>
</dbReference>
<dbReference type="GO" id="GO:0016832">
    <property type="term" value="F:aldehyde-lyase activity"/>
    <property type="evidence" value="ECO:0007669"/>
    <property type="project" value="InterPro"/>
</dbReference>
<dbReference type="PROSITE" id="PS00602">
    <property type="entry name" value="ALDOLASE_CLASS_II_1"/>
    <property type="match status" value="1"/>
</dbReference>
<dbReference type="RefSeq" id="WP_045091920.1">
    <property type="nucleotide sequence ID" value="NZ_KQ235883.1"/>
</dbReference>
<dbReference type="InterPro" id="IPR013785">
    <property type="entry name" value="Aldolase_TIM"/>
</dbReference>
<dbReference type="Gene3D" id="3.20.20.70">
    <property type="entry name" value="Aldolase class I"/>
    <property type="match status" value="1"/>
</dbReference>
<evidence type="ECO:0008006" key="6">
    <source>
        <dbReference type="Google" id="ProtNLM"/>
    </source>
</evidence>
<dbReference type="InterPro" id="IPR050246">
    <property type="entry name" value="Class_II_FBP_aldolase"/>
</dbReference>
<feature type="binding site" evidence="3">
    <location>
        <position position="178"/>
    </location>
    <ligand>
        <name>Zn(2+)</name>
        <dbReference type="ChEBI" id="CHEBI:29105"/>
        <label>1</label>
        <note>catalytic</note>
    </ligand>
</feature>
<evidence type="ECO:0000256" key="3">
    <source>
        <dbReference type="PIRSR" id="PIRSR001359-3"/>
    </source>
</evidence>
<evidence type="ECO:0000256" key="1">
    <source>
        <dbReference type="PIRSR" id="PIRSR001359-1"/>
    </source>
</evidence>
<evidence type="ECO:0000313" key="4">
    <source>
        <dbReference type="EMBL" id="KMW14645.1"/>
    </source>
</evidence>
<dbReference type="InterPro" id="IPR000771">
    <property type="entry name" value="FBA_II"/>
</dbReference>
<feature type="binding site" evidence="3">
    <location>
        <position position="82"/>
    </location>
    <ligand>
        <name>Zn(2+)</name>
        <dbReference type="ChEBI" id="CHEBI:29105"/>
        <label>1</label>
        <note>catalytic</note>
    </ligand>
</feature>
<dbReference type="Proteomes" id="UP000037392">
    <property type="component" value="Unassembled WGS sequence"/>
</dbReference>
<dbReference type="GO" id="GO:0008270">
    <property type="term" value="F:zinc ion binding"/>
    <property type="evidence" value="ECO:0007669"/>
    <property type="project" value="InterPro"/>
</dbReference>
<feature type="binding site" evidence="2">
    <location>
        <begin position="207"/>
        <end position="209"/>
    </location>
    <ligand>
        <name>dihydroxyacetone phosphate</name>
        <dbReference type="ChEBI" id="CHEBI:57642"/>
    </ligand>
</feature>
<reference evidence="4 5" key="1">
    <citation type="submission" date="2011-04" db="EMBL/GenBank/DDBJ databases">
        <title>The Genome Sequence of Clostridium citroniae WAL-19142.</title>
        <authorList>
            <consortium name="The Broad Institute Genome Sequencing Platform"/>
            <person name="Earl A."/>
            <person name="Ward D."/>
            <person name="Feldgarden M."/>
            <person name="Gevers D."/>
            <person name="Warren Y.A."/>
            <person name="Tyrrell K.L."/>
            <person name="Citron D.M."/>
            <person name="Goldstein E.J."/>
            <person name="Daigneault M."/>
            <person name="Allen-Vercoe E."/>
            <person name="Young S.K."/>
            <person name="Zeng Q."/>
            <person name="Gargeya S."/>
            <person name="Fitzgerald M."/>
            <person name="Haas B."/>
            <person name="Abouelleil A."/>
            <person name="Alvarado L."/>
            <person name="Arachchi H.M."/>
            <person name="Berlin A."/>
            <person name="Brown A."/>
            <person name="Chapman S.B."/>
            <person name="Chen Z."/>
            <person name="Dunbar C."/>
            <person name="Freedman E."/>
            <person name="Gearin G."/>
            <person name="Gellesch M."/>
            <person name="Goldberg J."/>
            <person name="Griggs A."/>
            <person name="Gujja S."/>
            <person name="Heilman E.R."/>
            <person name="Heiman D."/>
            <person name="Howarth C."/>
            <person name="Larson L."/>
            <person name="Lui A."/>
            <person name="MacDonald P.J."/>
            <person name="Mehta T."/>
            <person name="Montmayeur A."/>
            <person name="Murphy C."/>
            <person name="Neiman D."/>
            <person name="Pearson M."/>
            <person name="Priest M."/>
            <person name="Roberts A."/>
            <person name="Saif S."/>
            <person name="Shea T."/>
            <person name="Shenoy N."/>
            <person name="Sisk P."/>
            <person name="Stolte C."/>
            <person name="Sykes S."/>
            <person name="White J."/>
            <person name="Yandava C."/>
            <person name="Wortman J."/>
            <person name="Nusbaum C."/>
            <person name="Birren B."/>
        </authorList>
    </citation>
    <scope>NUCLEOTIDE SEQUENCE [LARGE SCALE GENOMIC DNA]</scope>
    <source>
        <strain evidence="4 5">WAL-19142</strain>
    </source>
</reference>
<feature type="binding site" evidence="2">
    <location>
        <begin position="228"/>
        <end position="231"/>
    </location>
    <ligand>
        <name>dihydroxyacetone phosphate</name>
        <dbReference type="ChEBI" id="CHEBI:57642"/>
    </ligand>
</feature>
<dbReference type="SUPFAM" id="SSF51569">
    <property type="entry name" value="Aldolase"/>
    <property type="match status" value="1"/>
</dbReference>
<accession>A0A0J9EGF7</accession>
<dbReference type="PIRSF" id="PIRSF001359">
    <property type="entry name" value="F_bP_aldolase_II"/>
    <property type="match status" value="1"/>
</dbReference>
<dbReference type="PANTHER" id="PTHR30304:SF0">
    <property type="entry name" value="D-TAGATOSE-1,6-BISPHOSPHATE ALDOLASE SUBUNIT GATY-RELATED"/>
    <property type="match status" value="1"/>
</dbReference>
<keyword evidence="3" id="KW-0479">Metal-binding</keyword>
<dbReference type="Pfam" id="PF01116">
    <property type="entry name" value="F_bP_aldolase"/>
    <property type="match status" value="1"/>
</dbReference>